<dbReference type="PANTHER" id="PTHR43434:SF1">
    <property type="entry name" value="PHOSPHOGLYCOLATE PHOSPHATASE"/>
    <property type="match status" value="1"/>
</dbReference>
<dbReference type="AlphaFoldDB" id="A0A1M6JHR3"/>
<comment type="catalytic activity">
    <reaction evidence="1">
        <text>2-phosphoglycolate + H2O = glycolate + phosphate</text>
        <dbReference type="Rhea" id="RHEA:14369"/>
        <dbReference type="ChEBI" id="CHEBI:15377"/>
        <dbReference type="ChEBI" id="CHEBI:29805"/>
        <dbReference type="ChEBI" id="CHEBI:43474"/>
        <dbReference type="ChEBI" id="CHEBI:58033"/>
        <dbReference type="EC" id="3.1.3.18"/>
    </reaction>
</comment>
<keyword evidence="6" id="KW-1185">Reference proteome</keyword>
<dbReference type="Gene3D" id="3.40.50.1000">
    <property type="entry name" value="HAD superfamily/HAD-like"/>
    <property type="match status" value="1"/>
</dbReference>
<dbReference type="NCBIfam" id="TIGR01549">
    <property type="entry name" value="HAD-SF-IA-v1"/>
    <property type="match status" value="1"/>
</dbReference>
<dbReference type="Pfam" id="PF00702">
    <property type="entry name" value="Hydrolase"/>
    <property type="match status" value="1"/>
</dbReference>
<reference evidence="5 6" key="1">
    <citation type="submission" date="2016-11" db="EMBL/GenBank/DDBJ databases">
        <authorList>
            <person name="Jaros S."/>
            <person name="Januszkiewicz K."/>
            <person name="Wedrychowicz H."/>
        </authorList>
    </citation>
    <scope>NUCLEOTIDE SEQUENCE [LARGE SCALE GENOMIC DNA]</scope>
    <source>
        <strain evidence="5 6">DSM 14916</strain>
    </source>
</reference>
<evidence type="ECO:0000256" key="3">
    <source>
        <dbReference type="ARBA" id="ARBA00006171"/>
    </source>
</evidence>
<dbReference type="EMBL" id="FQZF01000014">
    <property type="protein sequence ID" value="SHJ46203.1"/>
    <property type="molecule type" value="Genomic_DNA"/>
</dbReference>
<dbReference type="EC" id="3.1.3.18" evidence="4"/>
<dbReference type="InterPro" id="IPR036412">
    <property type="entry name" value="HAD-like_sf"/>
</dbReference>
<dbReference type="GO" id="GO:0005829">
    <property type="term" value="C:cytosol"/>
    <property type="evidence" value="ECO:0007669"/>
    <property type="project" value="TreeGrafter"/>
</dbReference>
<accession>A0A1M6JHR3</accession>
<evidence type="ECO:0000313" key="5">
    <source>
        <dbReference type="EMBL" id="SHJ46203.1"/>
    </source>
</evidence>
<evidence type="ECO:0000256" key="2">
    <source>
        <dbReference type="ARBA" id="ARBA00004818"/>
    </source>
</evidence>
<name>A0A1M6JHR3_9PROT</name>
<evidence type="ECO:0000256" key="4">
    <source>
        <dbReference type="ARBA" id="ARBA00013078"/>
    </source>
</evidence>
<dbReference type="STRING" id="198092.SAMN02745194_02626"/>
<comment type="similarity">
    <text evidence="3">Belongs to the HAD-like hydrolase superfamily. CbbY/CbbZ/Gph/YieH family.</text>
</comment>
<dbReference type="RefSeq" id="WP_073135402.1">
    <property type="nucleotide sequence ID" value="NZ_FQZF01000014.1"/>
</dbReference>
<dbReference type="InterPro" id="IPR050155">
    <property type="entry name" value="HAD-like_hydrolase_sf"/>
</dbReference>
<dbReference type="PANTHER" id="PTHR43434">
    <property type="entry name" value="PHOSPHOGLYCOLATE PHOSPHATASE"/>
    <property type="match status" value="1"/>
</dbReference>
<evidence type="ECO:0000313" key="6">
    <source>
        <dbReference type="Proteomes" id="UP000184387"/>
    </source>
</evidence>
<dbReference type="Gene3D" id="1.10.150.730">
    <property type="match status" value="1"/>
</dbReference>
<dbReference type="SFLD" id="SFLDG01129">
    <property type="entry name" value="C1.5:_HAD__Beta-PGM__Phosphata"/>
    <property type="match status" value="1"/>
</dbReference>
<evidence type="ECO:0000256" key="1">
    <source>
        <dbReference type="ARBA" id="ARBA00000830"/>
    </source>
</evidence>
<dbReference type="SUPFAM" id="SSF56784">
    <property type="entry name" value="HAD-like"/>
    <property type="match status" value="1"/>
</dbReference>
<comment type="pathway">
    <text evidence="2">Organic acid metabolism; glycolate biosynthesis; glycolate from 2-phosphoglycolate: step 1/1.</text>
</comment>
<dbReference type="InterPro" id="IPR006439">
    <property type="entry name" value="HAD-SF_hydro_IA"/>
</dbReference>
<proteinExistence type="inferred from homology"/>
<dbReference type="OrthoDB" id="9782449at2"/>
<dbReference type="InterPro" id="IPR023214">
    <property type="entry name" value="HAD_sf"/>
</dbReference>
<dbReference type="GO" id="GO:0008967">
    <property type="term" value="F:phosphoglycolate phosphatase activity"/>
    <property type="evidence" value="ECO:0007669"/>
    <property type="project" value="UniProtKB-EC"/>
</dbReference>
<dbReference type="Proteomes" id="UP000184387">
    <property type="component" value="Unassembled WGS sequence"/>
</dbReference>
<organism evidence="5 6">
    <name type="scientific">Muricoccus roseus</name>
    <dbReference type="NCBI Taxonomy" id="198092"/>
    <lineage>
        <taxon>Bacteria</taxon>
        <taxon>Pseudomonadati</taxon>
        <taxon>Pseudomonadota</taxon>
        <taxon>Alphaproteobacteria</taxon>
        <taxon>Acetobacterales</taxon>
        <taxon>Roseomonadaceae</taxon>
        <taxon>Muricoccus</taxon>
    </lineage>
</organism>
<dbReference type="SFLD" id="SFLDS00003">
    <property type="entry name" value="Haloacid_Dehalogenase"/>
    <property type="match status" value="1"/>
</dbReference>
<gene>
    <name evidence="5" type="ORF">SAMN02745194_02626</name>
</gene>
<sequence>MRRPLAIVWDWDNTLVDGWPAIRAGLNAAFRDAGLPEWSLEEVRERVRHSLRDSFPILFGDRWEHARDIFYAGVRATHLEVLRPMPDAGALIRAAARVAPMAVLSNKSGPLLRAEAAHLGWAPFFRALVGAGDSVADKPDPRPMRLACAACGVPAGANVWYVGDNSLDMDAARRAGCVPVLLGDAAHDGGPAASRPTLHFLTAAQMTDALSALDKAAAAG</sequence>
<dbReference type="GO" id="GO:0006281">
    <property type="term" value="P:DNA repair"/>
    <property type="evidence" value="ECO:0007669"/>
    <property type="project" value="TreeGrafter"/>
</dbReference>
<protein>
    <recommendedName>
        <fullName evidence="4">phosphoglycolate phosphatase</fullName>
        <ecNumber evidence="4">3.1.3.18</ecNumber>
    </recommendedName>
</protein>